<dbReference type="CDD" id="cd00448">
    <property type="entry name" value="YjgF_YER057c_UK114_family"/>
    <property type="match status" value="1"/>
</dbReference>
<protein>
    <submittedName>
        <fullName evidence="2">RidA family protein</fullName>
    </submittedName>
</protein>
<dbReference type="AlphaFoldDB" id="A0A845QE27"/>
<organism evidence="2 3">
    <name type="scientific">Pyruvatibacter mobilis</name>
    <dbReference type="NCBI Taxonomy" id="1712261"/>
    <lineage>
        <taxon>Bacteria</taxon>
        <taxon>Pseudomonadati</taxon>
        <taxon>Pseudomonadota</taxon>
        <taxon>Alphaproteobacteria</taxon>
        <taxon>Hyphomicrobiales</taxon>
        <taxon>Parvibaculaceae</taxon>
        <taxon>Pyruvatibacter</taxon>
    </lineage>
</organism>
<name>A0A845QE27_9HYPH</name>
<gene>
    <name evidence="2" type="ORF">GTQ45_14390</name>
</gene>
<dbReference type="GO" id="GO:0019239">
    <property type="term" value="F:deaminase activity"/>
    <property type="evidence" value="ECO:0007669"/>
    <property type="project" value="TreeGrafter"/>
</dbReference>
<dbReference type="OrthoDB" id="9809792at2"/>
<dbReference type="RefSeq" id="WP_027843462.1">
    <property type="nucleotide sequence ID" value="NZ_BMHN01000001.1"/>
</dbReference>
<evidence type="ECO:0000313" key="3">
    <source>
        <dbReference type="Proteomes" id="UP000470384"/>
    </source>
</evidence>
<dbReference type="Proteomes" id="UP000470384">
    <property type="component" value="Unassembled WGS sequence"/>
</dbReference>
<dbReference type="PANTHER" id="PTHR11803:SF58">
    <property type="entry name" value="PROTEIN HMF1-RELATED"/>
    <property type="match status" value="1"/>
</dbReference>
<reference evidence="2 3" key="1">
    <citation type="journal article" date="2016" name="Int. J. Syst. Evol. Microbiol.">
        <title>Pyruvatibacter mobilis gen. nov., sp. nov., a marine bacterium from the culture broth of Picochlorum sp. 122.</title>
        <authorList>
            <person name="Wang G."/>
            <person name="Tang M."/>
            <person name="Wu H."/>
            <person name="Dai S."/>
            <person name="Li T."/>
            <person name="Chen C."/>
            <person name="He H."/>
            <person name="Fan J."/>
            <person name="Xiang W."/>
            <person name="Li X."/>
        </authorList>
    </citation>
    <scope>NUCLEOTIDE SEQUENCE [LARGE SCALE GENOMIC DNA]</scope>
    <source>
        <strain evidence="2 3">GYP-11</strain>
    </source>
</reference>
<dbReference type="EMBL" id="WXYQ01000012">
    <property type="protein sequence ID" value="NBG96925.1"/>
    <property type="molecule type" value="Genomic_DNA"/>
</dbReference>
<dbReference type="GO" id="GO:0005829">
    <property type="term" value="C:cytosol"/>
    <property type="evidence" value="ECO:0007669"/>
    <property type="project" value="TreeGrafter"/>
</dbReference>
<proteinExistence type="inferred from homology"/>
<dbReference type="InterPro" id="IPR006175">
    <property type="entry name" value="YjgF/YER057c/UK114"/>
</dbReference>
<dbReference type="Pfam" id="PF01042">
    <property type="entry name" value="Ribonuc_L-PSP"/>
    <property type="match status" value="1"/>
</dbReference>
<dbReference type="PANTHER" id="PTHR11803">
    <property type="entry name" value="2-IMINOBUTANOATE/2-IMINOPROPANOATE DEAMINASE RIDA"/>
    <property type="match status" value="1"/>
</dbReference>
<comment type="similarity">
    <text evidence="1">Belongs to the RutC family.</text>
</comment>
<comment type="caution">
    <text evidence="2">The sequence shown here is derived from an EMBL/GenBank/DDBJ whole genome shotgun (WGS) entry which is preliminary data.</text>
</comment>
<dbReference type="Gene3D" id="3.30.1330.40">
    <property type="entry name" value="RutC-like"/>
    <property type="match status" value="1"/>
</dbReference>
<evidence type="ECO:0000256" key="1">
    <source>
        <dbReference type="ARBA" id="ARBA00010552"/>
    </source>
</evidence>
<evidence type="ECO:0000313" key="2">
    <source>
        <dbReference type="EMBL" id="NBG96925.1"/>
    </source>
</evidence>
<sequence length="132" mass="13599">MTEVSRHNPDTLPDSARMGYTQVTTAPAGDLICMSGQVAWRRDGSPVPDSLGEQAQIAIDNVRLGLEAVGAGPANVTAMRVYVVGLTAENSAEAAGPLAGFFGGPAPCVTMIGVSSLAMPELKIEIEVMGVK</sequence>
<dbReference type="GeneID" id="300654232"/>
<accession>A0A845QE27</accession>
<keyword evidence="3" id="KW-1185">Reference proteome</keyword>
<dbReference type="SUPFAM" id="SSF55298">
    <property type="entry name" value="YjgF-like"/>
    <property type="match status" value="1"/>
</dbReference>
<dbReference type="InterPro" id="IPR035959">
    <property type="entry name" value="RutC-like_sf"/>
</dbReference>